<keyword evidence="1" id="KW-1133">Transmembrane helix</keyword>
<accession>A0A6M5YJI4</accession>
<feature type="transmembrane region" description="Helical" evidence="1">
    <location>
        <begin position="297"/>
        <end position="318"/>
    </location>
</feature>
<dbReference type="GO" id="GO:0016020">
    <property type="term" value="C:membrane"/>
    <property type="evidence" value="ECO:0007669"/>
    <property type="project" value="TreeGrafter"/>
</dbReference>
<evidence type="ECO:0000313" key="3">
    <source>
        <dbReference type="EMBL" id="QJW93471.1"/>
    </source>
</evidence>
<organism evidence="3 4">
    <name type="scientific">Frigoriglobus tundricola</name>
    <dbReference type="NCBI Taxonomy" id="2774151"/>
    <lineage>
        <taxon>Bacteria</taxon>
        <taxon>Pseudomonadati</taxon>
        <taxon>Planctomycetota</taxon>
        <taxon>Planctomycetia</taxon>
        <taxon>Gemmatales</taxon>
        <taxon>Gemmataceae</taxon>
        <taxon>Frigoriglobus</taxon>
    </lineage>
</organism>
<gene>
    <name evidence="3" type="ORF">FTUN_0977</name>
</gene>
<dbReference type="Proteomes" id="UP000503447">
    <property type="component" value="Chromosome"/>
</dbReference>
<evidence type="ECO:0000259" key="2">
    <source>
        <dbReference type="Pfam" id="PF00487"/>
    </source>
</evidence>
<dbReference type="InterPro" id="IPR005804">
    <property type="entry name" value="FA_desaturase_dom"/>
</dbReference>
<dbReference type="PANTHER" id="PTHR19353:SF19">
    <property type="entry name" value="DELTA(5) FATTY ACID DESATURASE C-RELATED"/>
    <property type="match status" value="1"/>
</dbReference>
<dbReference type="RefSeq" id="WP_171469654.1">
    <property type="nucleotide sequence ID" value="NZ_CP053452.2"/>
</dbReference>
<dbReference type="EMBL" id="CP053452">
    <property type="protein sequence ID" value="QJW93471.1"/>
    <property type="molecule type" value="Genomic_DNA"/>
</dbReference>
<proteinExistence type="predicted"/>
<feature type="domain" description="Fatty acid desaturase" evidence="2">
    <location>
        <begin position="263"/>
        <end position="383"/>
    </location>
</feature>
<dbReference type="PANTHER" id="PTHR19353">
    <property type="entry name" value="FATTY ACID DESATURASE 2"/>
    <property type="match status" value="1"/>
</dbReference>
<feature type="transmembrane region" description="Helical" evidence="1">
    <location>
        <begin position="205"/>
        <end position="225"/>
    </location>
</feature>
<evidence type="ECO:0000313" key="4">
    <source>
        <dbReference type="Proteomes" id="UP000503447"/>
    </source>
</evidence>
<dbReference type="GO" id="GO:0016717">
    <property type="term" value="F:oxidoreductase activity, acting on paired donors, with oxidation of a pair of donors resulting in the reduction of molecular oxygen to two molecules of water"/>
    <property type="evidence" value="ECO:0007669"/>
    <property type="project" value="TreeGrafter"/>
</dbReference>
<feature type="transmembrane region" description="Helical" evidence="1">
    <location>
        <begin position="59"/>
        <end position="79"/>
    </location>
</feature>
<dbReference type="InterPro" id="IPR012171">
    <property type="entry name" value="Fatty_acid_desaturase"/>
</dbReference>
<dbReference type="Pfam" id="PF00487">
    <property type="entry name" value="FA_desaturase"/>
    <property type="match status" value="2"/>
</dbReference>
<keyword evidence="4" id="KW-1185">Reference proteome</keyword>
<name>A0A6M5YJI4_9BACT</name>
<evidence type="ECO:0000256" key="1">
    <source>
        <dbReference type="SAM" id="Phobius"/>
    </source>
</evidence>
<reference evidence="4" key="1">
    <citation type="submission" date="2020-05" db="EMBL/GenBank/DDBJ databases">
        <title>Frigoriglobus tundricola gen. nov., sp. nov., a psychrotolerant cellulolytic planctomycete of the family Gemmataceae with two divergent copies of 16S rRNA gene.</title>
        <authorList>
            <person name="Kulichevskaya I.S."/>
            <person name="Ivanova A.A."/>
            <person name="Naumoff D.G."/>
            <person name="Beletsky A.V."/>
            <person name="Rijpstra W.I.C."/>
            <person name="Sinninghe Damste J.S."/>
            <person name="Mardanov A.V."/>
            <person name="Ravin N.V."/>
            <person name="Dedysh S.N."/>
        </authorList>
    </citation>
    <scope>NUCLEOTIDE SEQUENCE [LARGE SCALE GENOMIC DNA]</scope>
    <source>
        <strain evidence="4">PL17</strain>
    </source>
</reference>
<protein>
    <recommendedName>
        <fullName evidence="2">Fatty acid desaturase domain-containing protein</fullName>
    </recommendedName>
</protein>
<feature type="domain" description="Fatty acid desaturase" evidence="2">
    <location>
        <begin position="69"/>
        <end position="251"/>
    </location>
</feature>
<feature type="transmembrane region" description="Helical" evidence="1">
    <location>
        <begin position="272"/>
        <end position="291"/>
    </location>
</feature>
<keyword evidence="1" id="KW-0812">Transmembrane</keyword>
<dbReference type="GO" id="GO:0008610">
    <property type="term" value="P:lipid biosynthetic process"/>
    <property type="evidence" value="ECO:0007669"/>
    <property type="project" value="UniProtKB-ARBA"/>
</dbReference>
<dbReference type="AlphaFoldDB" id="A0A6M5YJI4"/>
<feature type="transmembrane region" description="Helical" evidence="1">
    <location>
        <begin position="231"/>
        <end position="251"/>
    </location>
</feature>
<sequence>MSTAEAPVRSLSDSELKAALQDLRRTDNVTNWWYVFRTYLYLALVIGGTVWFFESRDTLGVPWALNVPVALVAVVLIGAGQHQLSGLAHEGSHYILFRNRVLNDLVSDALTMFPLFASIYHYRLQHLAHHQFVNDPDRDPDVSQLKSSGHWLGFPLARRAVLRALVKQLSPFRLVRFMRIRAQYNATGTDKNPYMIKGEKLATGAVRVGIVYLLVTVATLAALFYLSEDWWPMPAAAGALWLVVTAVFLALPDRTFQRSKLRPVIHSRYTSALRVGFVAAVFTALAVVTKLTGAPAVPYYLLLWVVPIFTSFAFFMILRQLVQHGNGGRGWLNNTRTFLVAPAIRFAVFPFGQDYHLPHHMYATVPHFRLKRLHALLMQYPEYRDEALEVHGYFVSPEKPPVHPTVVDVLGPAYAPHTAEVHIDSEAVSVADFSDKESLAREEELSKGLKSRSV</sequence>
<dbReference type="KEGG" id="ftj:FTUN_0977"/>
<feature type="transmembrane region" description="Helical" evidence="1">
    <location>
        <begin position="34"/>
        <end position="53"/>
    </location>
</feature>
<keyword evidence="1" id="KW-0472">Membrane</keyword>